<dbReference type="SMART" id="SM01331">
    <property type="entry name" value="DUF3635"/>
    <property type="match status" value="1"/>
</dbReference>
<organism evidence="11">
    <name type="scientific">Dichomitus squalens</name>
    <dbReference type="NCBI Taxonomy" id="114155"/>
    <lineage>
        <taxon>Eukaryota</taxon>
        <taxon>Fungi</taxon>
        <taxon>Dikarya</taxon>
        <taxon>Basidiomycota</taxon>
        <taxon>Agaricomycotina</taxon>
        <taxon>Agaricomycetes</taxon>
        <taxon>Polyporales</taxon>
        <taxon>Polyporaceae</taxon>
        <taxon>Dichomitus</taxon>
    </lineage>
</organism>
<feature type="compositionally biased region" description="Basic residues" evidence="9">
    <location>
        <begin position="75"/>
        <end position="84"/>
    </location>
</feature>
<feature type="compositionally biased region" description="Basic and acidic residues" evidence="9">
    <location>
        <begin position="25"/>
        <end position="56"/>
    </location>
</feature>
<evidence type="ECO:0000256" key="1">
    <source>
        <dbReference type="ARBA" id="ARBA00012513"/>
    </source>
</evidence>
<keyword evidence="5" id="KW-0418">Kinase</keyword>
<evidence type="ECO:0000259" key="10">
    <source>
        <dbReference type="SMART" id="SM01331"/>
    </source>
</evidence>
<feature type="region of interest" description="Disordered" evidence="9">
    <location>
        <begin position="314"/>
        <end position="376"/>
    </location>
</feature>
<feature type="compositionally biased region" description="Basic residues" evidence="9">
    <location>
        <begin position="261"/>
        <end position="270"/>
    </location>
</feature>
<feature type="compositionally biased region" description="Acidic residues" evidence="9">
    <location>
        <begin position="230"/>
        <end position="252"/>
    </location>
</feature>
<dbReference type="GO" id="GO:0005737">
    <property type="term" value="C:cytoplasm"/>
    <property type="evidence" value="ECO:0007669"/>
    <property type="project" value="TreeGrafter"/>
</dbReference>
<evidence type="ECO:0000256" key="8">
    <source>
        <dbReference type="ARBA" id="ARBA00048679"/>
    </source>
</evidence>
<sequence>MLGSRTKHVFSYGRRGRRVVNAYDDYDRKHQDADSASSRRENDVPRPHVMSEKGTKESPISNKSKVSMQDSPPILKKKSKKSPKATKVGIATAKPKPKPSFRPPLGSIAPNAPGSPALPPSLRAMRRPTAAQASPLAPQSPVVSVDIIVLDAKGRRVSQEHRISRMDVQTNVLAPAPSKKAKMLPRCPKLGTGKKMSEPIVVTSDSEEDIPLARPKRNVQTKVKPIVISDSEEDSDSDFAPENETGDVDTSIEDVTLTTPRFRRRVHRARSNVIRSPSPTPSLSPSPPPALAKPHPAIKALAVAHPSVPITRNLTLPPQLTRPQTLAPFSSLPDFDEPEAGPSRSKPRKLTPIRARPGRALFPAPPSPPSPTTPSDFDADATFDFGQLALSPRALAQVQQLEAASLPPVPAYVQPLLAECAQTTPHEFSAFIEMFPFDPIVRLHDPQGRAAGAGGPPRFQKIGEASFSEVFGIGDVVLKIVPLRDEERHGDPVGGPNWAMDAEGPAPSDAKDVLKEIIVTRAMGACCSGFVELLRTYVVRGKYPSLLLDLWDEYAERKGSESVRPDPFTVSQLYAIIVLPNGGPDLEAYTFSTPTKTGWRQACSVFWQVTRTLAEAEDLVCFEHRDLHWGQILVKDAPPKSAPRRKTRVSMDDAGHGVLVTIIDLGLSRMDSHDAAGAGVHWTPFDAETFEGAGDYQFDVYRMMRAHNGDRWHEYRPLTNVMWLHYLVLKLLQSKRLRPPAASRKSTVAPSSGFSERECYECLKEVEGVLGLCLAGINAPQGTRKKGPGRTRKTQAPVKAVQEVLSPQSAGELLELAMARGWVS</sequence>
<dbReference type="PANTHER" id="PTHR24419">
    <property type="entry name" value="INTERLEUKIN-1 RECEPTOR-ASSOCIATED KINASE"/>
    <property type="match status" value="1"/>
</dbReference>
<reference evidence="11" key="1">
    <citation type="submission" date="2019-01" db="EMBL/GenBank/DDBJ databases">
        <title>Draft genome sequences of three monokaryotic isolates of the white-rot basidiomycete fungus Dichomitus squalens.</title>
        <authorList>
            <consortium name="DOE Joint Genome Institute"/>
            <person name="Lopez S.C."/>
            <person name="Andreopoulos B."/>
            <person name="Pangilinan J."/>
            <person name="Lipzen A."/>
            <person name="Riley R."/>
            <person name="Ahrendt S."/>
            <person name="Ng V."/>
            <person name="Barry K."/>
            <person name="Daum C."/>
            <person name="Grigoriev I.V."/>
            <person name="Hilden K.S."/>
            <person name="Makela M.R."/>
            <person name="de Vries R.P."/>
        </authorList>
    </citation>
    <scope>NUCLEOTIDE SEQUENCE [LARGE SCALE GENOMIC DNA]</scope>
    <source>
        <strain evidence="11">OM18370.1</strain>
    </source>
</reference>
<evidence type="ECO:0000256" key="7">
    <source>
        <dbReference type="ARBA" id="ARBA00047899"/>
    </source>
</evidence>
<dbReference type="PANTHER" id="PTHR24419:SF18">
    <property type="entry name" value="SERINE_THREONINE-PROTEIN KINASE HASPIN"/>
    <property type="match status" value="1"/>
</dbReference>
<dbReference type="InterPro" id="IPR011009">
    <property type="entry name" value="Kinase-like_dom_sf"/>
</dbReference>
<gene>
    <name evidence="11" type="ORF">BD311DRAFT_785230</name>
</gene>
<evidence type="ECO:0000256" key="4">
    <source>
        <dbReference type="ARBA" id="ARBA00022741"/>
    </source>
</evidence>
<dbReference type="GO" id="GO:0005634">
    <property type="term" value="C:nucleus"/>
    <property type="evidence" value="ECO:0007669"/>
    <property type="project" value="TreeGrafter"/>
</dbReference>
<dbReference type="GO" id="GO:0072354">
    <property type="term" value="F:histone H3T3 kinase activity"/>
    <property type="evidence" value="ECO:0007669"/>
    <property type="project" value="TreeGrafter"/>
</dbReference>
<accession>A0A4Q9MZA9</accession>
<dbReference type="EMBL" id="ML143392">
    <property type="protein sequence ID" value="TBU33135.1"/>
    <property type="molecule type" value="Genomic_DNA"/>
</dbReference>
<dbReference type="InterPro" id="IPR024604">
    <property type="entry name" value="GSG2_C"/>
</dbReference>
<dbReference type="Gene3D" id="1.10.510.10">
    <property type="entry name" value="Transferase(Phosphotransferase) domain 1"/>
    <property type="match status" value="1"/>
</dbReference>
<dbReference type="AlphaFoldDB" id="A0A4Q9MZA9"/>
<evidence type="ECO:0000256" key="3">
    <source>
        <dbReference type="ARBA" id="ARBA00022679"/>
    </source>
</evidence>
<feature type="compositionally biased region" description="Low complexity" evidence="9">
    <location>
        <begin position="128"/>
        <end position="138"/>
    </location>
</feature>
<feature type="compositionally biased region" description="Basic residues" evidence="9">
    <location>
        <begin position="1"/>
        <end position="18"/>
    </location>
</feature>
<proteinExistence type="predicted"/>
<evidence type="ECO:0000256" key="9">
    <source>
        <dbReference type="SAM" id="MobiDB-lite"/>
    </source>
</evidence>
<feature type="region of interest" description="Disordered" evidence="9">
    <location>
        <begin position="215"/>
        <end position="293"/>
    </location>
</feature>
<keyword evidence="6" id="KW-0067">ATP-binding</keyword>
<dbReference type="GO" id="GO:0035556">
    <property type="term" value="P:intracellular signal transduction"/>
    <property type="evidence" value="ECO:0007669"/>
    <property type="project" value="TreeGrafter"/>
</dbReference>
<feature type="compositionally biased region" description="Polar residues" evidence="9">
    <location>
        <begin position="314"/>
        <end position="328"/>
    </location>
</feature>
<keyword evidence="2" id="KW-0723">Serine/threonine-protein kinase</keyword>
<dbReference type="Pfam" id="PF12330">
    <property type="entry name" value="Haspin_kinase"/>
    <property type="match status" value="1"/>
</dbReference>
<evidence type="ECO:0000256" key="5">
    <source>
        <dbReference type="ARBA" id="ARBA00022777"/>
    </source>
</evidence>
<dbReference type="OrthoDB" id="5327538at2759"/>
<dbReference type="Proteomes" id="UP000292957">
    <property type="component" value="Unassembled WGS sequence"/>
</dbReference>
<dbReference type="SUPFAM" id="SSF56112">
    <property type="entry name" value="Protein kinase-like (PK-like)"/>
    <property type="match status" value="1"/>
</dbReference>
<dbReference type="GO" id="GO:0005524">
    <property type="term" value="F:ATP binding"/>
    <property type="evidence" value="ECO:0007669"/>
    <property type="project" value="UniProtKB-KW"/>
</dbReference>
<feature type="compositionally biased region" description="Pro residues" evidence="9">
    <location>
        <begin position="278"/>
        <end position="291"/>
    </location>
</feature>
<feature type="compositionally biased region" description="Polar residues" evidence="9">
    <location>
        <begin position="58"/>
        <end position="70"/>
    </location>
</feature>
<comment type="catalytic activity">
    <reaction evidence="8">
        <text>L-seryl-[protein] + ATP = O-phospho-L-seryl-[protein] + ADP + H(+)</text>
        <dbReference type="Rhea" id="RHEA:17989"/>
        <dbReference type="Rhea" id="RHEA-COMP:9863"/>
        <dbReference type="Rhea" id="RHEA-COMP:11604"/>
        <dbReference type="ChEBI" id="CHEBI:15378"/>
        <dbReference type="ChEBI" id="CHEBI:29999"/>
        <dbReference type="ChEBI" id="CHEBI:30616"/>
        <dbReference type="ChEBI" id="CHEBI:83421"/>
        <dbReference type="ChEBI" id="CHEBI:456216"/>
        <dbReference type="EC" id="2.7.11.1"/>
    </reaction>
</comment>
<protein>
    <recommendedName>
        <fullName evidence="1">non-specific serine/threonine protein kinase</fullName>
        <ecNumber evidence="1">2.7.11.1</ecNumber>
    </recommendedName>
</protein>
<evidence type="ECO:0000256" key="6">
    <source>
        <dbReference type="ARBA" id="ARBA00022840"/>
    </source>
</evidence>
<keyword evidence="4" id="KW-0547">Nucleotide-binding</keyword>
<dbReference type="GO" id="GO:0000278">
    <property type="term" value="P:mitotic cell cycle"/>
    <property type="evidence" value="ECO:0007669"/>
    <property type="project" value="TreeGrafter"/>
</dbReference>
<feature type="region of interest" description="Disordered" evidence="9">
    <location>
        <begin position="1"/>
        <end position="138"/>
    </location>
</feature>
<comment type="catalytic activity">
    <reaction evidence="7">
        <text>L-threonyl-[protein] + ATP = O-phospho-L-threonyl-[protein] + ADP + H(+)</text>
        <dbReference type="Rhea" id="RHEA:46608"/>
        <dbReference type="Rhea" id="RHEA-COMP:11060"/>
        <dbReference type="Rhea" id="RHEA-COMP:11605"/>
        <dbReference type="ChEBI" id="CHEBI:15378"/>
        <dbReference type="ChEBI" id="CHEBI:30013"/>
        <dbReference type="ChEBI" id="CHEBI:30616"/>
        <dbReference type="ChEBI" id="CHEBI:61977"/>
        <dbReference type="ChEBI" id="CHEBI:456216"/>
        <dbReference type="EC" id="2.7.11.1"/>
    </reaction>
</comment>
<evidence type="ECO:0000256" key="2">
    <source>
        <dbReference type="ARBA" id="ARBA00022527"/>
    </source>
</evidence>
<feature type="domain" description="Serine/threonine-protein kinase haspin C-terminal" evidence="10">
    <location>
        <begin position="687"/>
        <end position="764"/>
    </location>
</feature>
<feature type="compositionally biased region" description="Pro residues" evidence="9">
    <location>
        <begin position="363"/>
        <end position="372"/>
    </location>
</feature>
<dbReference type="EC" id="2.7.11.1" evidence="1"/>
<dbReference type="Gene3D" id="3.30.200.20">
    <property type="entry name" value="Phosphorylase Kinase, domain 1"/>
    <property type="match status" value="1"/>
</dbReference>
<name>A0A4Q9MZA9_9APHY</name>
<keyword evidence="3" id="KW-0808">Transferase</keyword>
<evidence type="ECO:0000313" key="11">
    <source>
        <dbReference type="EMBL" id="TBU33135.1"/>
    </source>
</evidence>